<gene>
    <name evidence="1" type="ORF">PBS001_LOCUS73</name>
</gene>
<dbReference type="EMBL" id="CAKLCB010000007">
    <property type="protein sequence ID" value="CAH0513256.1"/>
    <property type="molecule type" value="Genomic_DNA"/>
</dbReference>
<dbReference type="Proteomes" id="UP001158986">
    <property type="component" value="Unassembled WGS sequence"/>
</dbReference>
<name>A0ABN8CM08_9STRA</name>
<proteinExistence type="predicted"/>
<evidence type="ECO:0000313" key="1">
    <source>
        <dbReference type="EMBL" id="CAH0513256.1"/>
    </source>
</evidence>
<organism evidence="1 2">
    <name type="scientific">Peronospora belbahrii</name>
    <dbReference type="NCBI Taxonomy" id="622444"/>
    <lineage>
        <taxon>Eukaryota</taxon>
        <taxon>Sar</taxon>
        <taxon>Stramenopiles</taxon>
        <taxon>Oomycota</taxon>
        <taxon>Peronosporomycetes</taxon>
        <taxon>Peronosporales</taxon>
        <taxon>Peronosporaceae</taxon>
        <taxon>Peronospora</taxon>
    </lineage>
</organism>
<evidence type="ECO:0000313" key="2">
    <source>
        <dbReference type="Proteomes" id="UP001158986"/>
    </source>
</evidence>
<accession>A0ABN8CM08</accession>
<reference evidence="1 2" key="1">
    <citation type="submission" date="2021-11" db="EMBL/GenBank/DDBJ databases">
        <authorList>
            <person name="Islam A."/>
            <person name="Islam S."/>
            <person name="Flora M.S."/>
            <person name="Rahman M."/>
            <person name="Ziaur R.M."/>
            <person name="Epstein J.H."/>
            <person name="Hassan M."/>
            <person name="Klassen M."/>
            <person name="Woodard K."/>
            <person name="Webb A."/>
            <person name="Webby R.J."/>
            <person name="El Zowalaty M.E."/>
        </authorList>
    </citation>
    <scope>NUCLEOTIDE SEQUENCE [LARGE SCALE GENOMIC DNA]</scope>
    <source>
        <strain evidence="1">Pbs1</strain>
    </source>
</reference>
<keyword evidence="2" id="KW-1185">Reference proteome</keyword>
<protein>
    <submittedName>
        <fullName evidence="1">Uncharacterized protein</fullName>
    </submittedName>
</protein>
<sequence length="126" mass="14466">MKTLCMAGSIEEVDLMLLCDRAASLSSAVVVRSGAHPAFTRVWQLWTGSTRWWPQRQKLKKLISRRLRYLGKQQRDKRASRPGFRVTPTAPSSRNIVTEIAAFLDKDVNHWLETSLDEHPILLIPR</sequence>
<comment type="caution">
    <text evidence="1">The sequence shown here is derived from an EMBL/GenBank/DDBJ whole genome shotgun (WGS) entry which is preliminary data.</text>
</comment>